<evidence type="ECO:0000313" key="10">
    <source>
        <dbReference type="Proteomes" id="UP000184041"/>
    </source>
</evidence>
<dbReference type="GO" id="GO:0009279">
    <property type="term" value="C:cell outer membrane"/>
    <property type="evidence" value="ECO:0007669"/>
    <property type="project" value="UniProtKB-SubCell"/>
</dbReference>
<dbReference type="OrthoDB" id="691907at2"/>
<sequence length="505" mass="56593">MKNLNFVVITLVILIVSISSCTDLEENPVGLLAPESYFKTTQDAQNAVNGAYAELAYESLYGRKLPLTLSLLSDMGDIGDPGTASRRINLNTFTHDPNNGMISAVWPQFYRVISASNNAIDGIPSVEMDENRKNALIAEARFARALAYYHLVRLFGAVPYIDQYVEDPNSVNDIESTAPDQIYTGIIDDLEFGMDHLPDTHDGDIRSRATVGSAATMLASVYLTRENYDKAAEMAEFVIQNKDRFGYGLVDDYQELFNADNHDTREHIFTIDFLGGVTGSWPANVDYMAPITGIRDADQQGWSVLVPSMKVFNSFNDEDYRKEVGFQKEALIGGEMKPYTEYNFSRPHIAKYALFPGSNANANGSISDINYTVFRYAEVLLIAAEALNEINGGPTQNAYDYINQVRNRARSADGSAHSYPADLTMGLSQTAFRDSVMEERRIELSFEYKRWYDIVRRDMLQEVFTGTDALETRSVDPSKHYLLPLPQDELDRNPNLRPDGSNNGY</sequence>
<evidence type="ECO:0000256" key="5">
    <source>
        <dbReference type="ARBA" id="ARBA00023237"/>
    </source>
</evidence>
<dbReference type="AlphaFoldDB" id="A0A1M5BL67"/>
<evidence type="ECO:0000256" key="2">
    <source>
        <dbReference type="ARBA" id="ARBA00006275"/>
    </source>
</evidence>
<dbReference type="PROSITE" id="PS51257">
    <property type="entry name" value="PROKAR_LIPOPROTEIN"/>
    <property type="match status" value="1"/>
</dbReference>
<protein>
    <submittedName>
        <fullName evidence="9">Starch-binding associating with outer membrane</fullName>
    </submittedName>
</protein>
<organism evidence="9 10">
    <name type="scientific">Fodinibius roseus</name>
    <dbReference type="NCBI Taxonomy" id="1194090"/>
    <lineage>
        <taxon>Bacteria</taxon>
        <taxon>Pseudomonadati</taxon>
        <taxon>Balneolota</taxon>
        <taxon>Balneolia</taxon>
        <taxon>Balneolales</taxon>
        <taxon>Balneolaceae</taxon>
        <taxon>Fodinibius</taxon>
    </lineage>
</organism>
<feature type="domain" description="RagB/SusD" evidence="7">
    <location>
        <begin position="335"/>
        <end position="505"/>
    </location>
</feature>
<keyword evidence="4" id="KW-0472">Membrane</keyword>
<dbReference type="STRING" id="1194090.SAMN05443144_108164"/>
<keyword evidence="10" id="KW-1185">Reference proteome</keyword>
<dbReference type="EMBL" id="FQUS01000008">
    <property type="protein sequence ID" value="SHF43294.1"/>
    <property type="molecule type" value="Genomic_DNA"/>
</dbReference>
<keyword evidence="3" id="KW-0732">Signal</keyword>
<evidence type="ECO:0000259" key="8">
    <source>
        <dbReference type="Pfam" id="PF14322"/>
    </source>
</evidence>
<feature type="region of interest" description="Disordered" evidence="6">
    <location>
        <begin position="484"/>
        <end position="505"/>
    </location>
</feature>
<comment type="subcellular location">
    <subcellularLocation>
        <location evidence="1">Cell outer membrane</location>
    </subcellularLocation>
</comment>
<evidence type="ECO:0000256" key="4">
    <source>
        <dbReference type="ARBA" id="ARBA00023136"/>
    </source>
</evidence>
<comment type="similarity">
    <text evidence="2">Belongs to the SusD family.</text>
</comment>
<dbReference type="InterPro" id="IPR011990">
    <property type="entry name" value="TPR-like_helical_dom_sf"/>
</dbReference>
<proteinExistence type="inferred from homology"/>
<dbReference type="CDD" id="cd08977">
    <property type="entry name" value="SusD"/>
    <property type="match status" value="1"/>
</dbReference>
<evidence type="ECO:0000313" key="9">
    <source>
        <dbReference type="EMBL" id="SHF43294.1"/>
    </source>
</evidence>
<evidence type="ECO:0000256" key="3">
    <source>
        <dbReference type="ARBA" id="ARBA00022729"/>
    </source>
</evidence>
<accession>A0A1M5BL67</accession>
<dbReference type="SUPFAM" id="SSF48452">
    <property type="entry name" value="TPR-like"/>
    <property type="match status" value="1"/>
</dbReference>
<dbReference type="Pfam" id="PF07980">
    <property type="entry name" value="SusD_RagB"/>
    <property type="match status" value="1"/>
</dbReference>
<dbReference type="InterPro" id="IPR033985">
    <property type="entry name" value="SusD-like_N"/>
</dbReference>
<dbReference type="Proteomes" id="UP000184041">
    <property type="component" value="Unassembled WGS sequence"/>
</dbReference>
<reference evidence="9 10" key="1">
    <citation type="submission" date="2016-11" db="EMBL/GenBank/DDBJ databases">
        <authorList>
            <person name="Jaros S."/>
            <person name="Januszkiewicz K."/>
            <person name="Wedrychowicz H."/>
        </authorList>
    </citation>
    <scope>NUCLEOTIDE SEQUENCE [LARGE SCALE GENOMIC DNA]</scope>
    <source>
        <strain evidence="9 10">DSM 21986</strain>
    </source>
</reference>
<evidence type="ECO:0000256" key="6">
    <source>
        <dbReference type="SAM" id="MobiDB-lite"/>
    </source>
</evidence>
<dbReference type="Pfam" id="PF14322">
    <property type="entry name" value="SusD-like_3"/>
    <property type="match status" value="1"/>
</dbReference>
<dbReference type="InterPro" id="IPR012944">
    <property type="entry name" value="SusD_RagB_dom"/>
</dbReference>
<keyword evidence="5" id="KW-0998">Cell outer membrane</keyword>
<evidence type="ECO:0000256" key="1">
    <source>
        <dbReference type="ARBA" id="ARBA00004442"/>
    </source>
</evidence>
<dbReference type="Gene3D" id="1.25.40.390">
    <property type="match status" value="1"/>
</dbReference>
<dbReference type="RefSeq" id="WP_073062868.1">
    <property type="nucleotide sequence ID" value="NZ_FQUS01000008.1"/>
</dbReference>
<name>A0A1M5BL67_9BACT</name>
<feature type="domain" description="SusD-like N-terminal" evidence="8">
    <location>
        <begin position="95"/>
        <end position="223"/>
    </location>
</feature>
<gene>
    <name evidence="9" type="ORF">SAMN05443144_108164</name>
</gene>
<evidence type="ECO:0000259" key="7">
    <source>
        <dbReference type="Pfam" id="PF07980"/>
    </source>
</evidence>